<dbReference type="Gene3D" id="3.30.70.1660">
    <property type="match status" value="1"/>
</dbReference>
<dbReference type="EMBL" id="LBTX01000037">
    <property type="protein sequence ID" value="KKQ48304.1"/>
    <property type="molecule type" value="Genomic_DNA"/>
</dbReference>
<name>A0A0G0KGH5_9BACT</name>
<evidence type="ECO:0000259" key="1">
    <source>
        <dbReference type="Pfam" id="PF03462"/>
    </source>
</evidence>
<dbReference type="Pfam" id="PF03462">
    <property type="entry name" value="PCRF"/>
    <property type="match status" value="1"/>
</dbReference>
<dbReference type="PANTHER" id="PTHR43116:SF3">
    <property type="entry name" value="CLASS I PEPTIDE CHAIN RELEASE FACTOR"/>
    <property type="match status" value="1"/>
</dbReference>
<dbReference type="Gene3D" id="3.30.160.20">
    <property type="match status" value="1"/>
</dbReference>
<dbReference type="GO" id="GO:0006415">
    <property type="term" value="P:translational termination"/>
    <property type="evidence" value="ECO:0007669"/>
    <property type="project" value="InterPro"/>
</dbReference>
<accession>A0A0G0KGH5</accession>
<dbReference type="InterPro" id="IPR045853">
    <property type="entry name" value="Pep_chain_release_fac_I_sf"/>
</dbReference>
<dbReference type="PANTHER" id="PTHR43116">
    <property type="entry name" value="PEPTIDE CHAIN RELEASE FACTOR 2"/>
    <property type="match status" value="1"/>
</dbReference>
<reference evidence="2 3" key="1">
    <citation type="journal article" date="2015" name="Nature">
        <title>rRNA introns, odd ribosomes, and small enigmatic genomes across a large radiation of phyla.</title>
        <authorList>
            <person name="Brown C.T."/>
            <person name="Hug L.A."/>
            <person name="Thomas B.C."/>
            <person name="Sharon I."/>
            <person name="Castelle C.J."/>
            <person name="Singh A."/>
            <person name="Wilkins M.J."/>
            <person name="Williams K.H."/>
            <person name="Banfield J.F."/>
        </authorList>
    </citation>
    <scope>NUCLEOTIDE SEQUENCE [LARGE SCALE GENOMIC DNA]</scope>
</reference>
<dbReference type="AlphaFoldDB" id="A0A0G0KGH5"/>
<sequence>MYQKYFGSKTWEYDVINEIPGEEAGFKTVAISAKENYAYGFLKHEAGVHRLVRQSPFNADKLRQTSFASVEVLPELTDVDLPDIEIKDADIEWLKTHGYK</sequence>
<comment type="caution">
    <text evidence="2">The sequence shown here is derived from an EMBL/GenBank/DDBJ whole genome shotgun (WGS) entry which is preliminary data.</text>
</comment>
<evidence type="ECO:0000313" key="2">
    <source>
        <dbReference type="EMBL" id="KKQ48304.1"/>
    </source>
</evidence>
<dbReference type="SUPFAM" id="SSF75620">
    <property type="entry name" value="Release factor"/>
    <property type="match status" value="1"/>
</dbReference>
<proteinExistence type="predicted"/>
<feature type="domain" description="Peptide chain release factor" evidence="1">
    <location>
        <begin position="1"/>
        <end position="70"/>
    </location>
</feature>
<gene>
    <name evidence="2" type="ORF">US68_C0037G0002</name>
</gene>
<organism evidence="2 3">
    <name type="scientific">Candidatus Shapirobacteria bacterium GW2011_GWE1_38_10</name>
    <dbReference type="NCBI Taxonomy" id="1618488"/>
    <lineage>
        <taxon>Bacteria</taxon>
        <taxon>Candidatus Shapironibacteriota</taxon>
    </lineage>
</organism>
<evidence type="ECO:0000313" key="3">
    <source>
        <dbReference type="Proteomes" id="UP000034231"/>
    </source>
</evidence>
<protein>
    <submittedName>
        <fullName evidence="2">Peptide chain release factor 2</fullName>
    </submittedName>
</protein>
<dbReference type="InterPro" id="IPR005139">
    <property type="entry name" value="PCRF"/>
</dbReference>
<dbReference type="Proteomes" id="UP000034231">
    <property type="component" value="Unassembled WGS sequence"/>
</dbReference>